<gene>
    <name evidence="3" type="ORF">DMO17_02550</name>
</gene>
<keyword evidence="1" id="KW-1133">Transmembrane helix</keyword>
<organism evidence="3 4">
    <name type="scientific">Aquipseudomonas alcaligenes</name>
    <name type="common">Pseudomonas alcaligenes</name>
    <dbReference type="NCBI Taxonomy" id="43263"/>
    <lineage>
        <taxon>Bacteria</taxon>
        <taxon>Pseudomonadati</taxon>
        <taxon>Pseudomonadota</taxon>
        <taxon>Gammaproteobacteria</taxon>
        <taxon>Pseudomonadales</taxon>
        <taxon>Pseudomonadaceae</taxon>
        <taxon>Aquipseudomonas</taxon>
    </lineage>
</organism>
<feature type="transmembrane region" description="Helical" evidence="1">
    <location>
        <begin position="32"/>
        <end position="51"/>
    </location>
</feature>
<sequence>MLATVVVSLLPAVGIGLSEAMAKIGLPEWGKYLLVIPITAGVVYTGIHWCFNKFAWRPLSYLSQIPHIAGEWNCEGKTYADDGSIAQHWVAQLSISQTWEKIRVRLETKSSISHSISVALIPEADGCWMLMYSYMNQPKVGNLKLHAHKGYAEMRFSKELKYAEGEYFTAKSRGTVGAMKFIRRQK</sequence>
<protein>
    <recommendedName>
        <fullName evidence="2">CD-NTase-associated protein 15 domain-containing protein</fullName>
    </recommendedName>
</protein>
<proteinExistence type="predicted"/>
<dbReference type="Pfam" id="PF18153">
    <property type="entry name" value="Cap15_CD_rec"/>
    <property type="match status" value="1"/>
</dbReference>
<dbReference type="AlphaFoldDB" id="A0A2V4L6K6"/>
<dbReference type="Proteomes" id="UP000248146">
    <property type="component" value="Unassembled WGS sequence"/>
</dbReference>
<feature type="domain" description="CD-NTase-associated protein 15" evidence="2">
    <location>
        <begin position="64"/>
        <end position="182"/>
    </location>
</feature>
<accession>A0A2V4L6K6</accession>
<evidence type="ECO:0000313" key="3">
    <source>
        <dbReference type="EMBL" id="PYC29595.1"/>
    </source>
</evidence>
<evidence type="ECO:0000313" key="4">
    <source>
        <dbReference type="Proteomes" id="UP000248146"/>
    </source>
</evidence>
<reference evidence="3 4" key="1">
    <citation type="submission" date="2018-06" db="EMBL/GenBank/DDBJ databases">
        <title>Pseudomonas diversity within urban Lake Michigan freshwaters.</title>
        <authorList>
            <person name="Batrich M."/>
            <person name="Hatzopoulos T."/>
            <person name="Putonti C."/>
        </authorList>
    </citation>
    <scope>NUCLEOTIDE SEQUENCE [LARGE SCALE GENOMIC DNA]</scope>
    <source>
        <strain evidence="3 4">MB-090714</strain>
    </source>
</reference>
<keyword evidence="1" id="KW-0812">Transmembrane</keyword>
<comment type="caution">
    <text evidence="3">The sequence shown here is derived from an EMBL/GenBank/DDBJ whole genome shotgun (WGS) entry which is preliminary data.</text>
</comment>
<evidence type="ECO:0000259" key="2">
    <source>
        <dbReference type="Pfam" id="PF18153"/>
    </source>
</evidence>
<dbReference type="InterPro" id="IPR041208">
    <property type="entry name" value="Cap15"/>
</dbReference>
<name>A0A2V4L6K6_AQUAC</name>
<keyword evidence="1" id="KW-0472">Membrane</keyword>
<dbReference type="EMBL" id="QJRX01000001">
    <property type="protein sequence ID" value="PYC29595.1"/>
    <property type="molecule type" value="Genomic_DNA"/>
</dbReference>
<evidence type="ECO:0000256" key="1">
    <source>
        <dbReference type="SAM" id="Phobius"/>
    </source>
</evidence>